<keyword evidence="4 6" id="KW-0347">Helicase</keyword>
<dbReference type="Gene3D" id="3.40.50.300">
    <property type="entry name" value="P-loop containing nucleotide triphosphate hydrolases"/>
    <property type="match status" value="1"/>
</dbReference>
<dbReference type="GO" id="GO:0003677">
    <property type="term" value="F:DNA binding"/>
    <property type="evidence" value="ECO:0007669"/>
    <property type="project" value="UniProtKB-UniRule"/>
</dbReference>
<dbReference type="Pfam" id="PF03796">
    <property type="entry name" value="DnaB_C"/>
    <property type="match status" value="1"/>
</dbReference>
<keyword evidence="4" id="KW-0067">ATP-binding</keyword>
<evidence type="ECO:0000256" key="1">
    <source>
        <dbReference type="ARBA" id="ARBA00022515"/>
    </source>
</evidence>
<dbReference type="GO" id="GO:1990077">
    <property type="term" value="C:primosome complex"/>
    <property type="evidence" value="ECO:0007669"/>
    <property type="project" value="UniProtKB-UniRule"/>
</dbReference>
<feature type="non-terminal residue" evidence="6">
    <location>
        <position position="1"/>
    </location>
</feature>
<dbReference type="GO" id="GO:0006269">
    <property type="term" value="P:DNA replication, synthesis of primer"/>
    <property type="evidence" value="ECO:0007669"/>
    <property type="project" value="UniProtKB-UniRule"/>
</dbReference>
<proteinExistence type="inferred from homology"/>
<dbReference type="CDD" id="cd00984">
    <property type="entry name" value="DnaB_C"/>
    <property type="match status" value="1"/>
</dbReference>
<evidence type="ECO:0000256" key="2">
    <source>
        <dbReference type="ARBA" id="ARBA00022705"/>
    </source>
</evidence>
<dbReference type="GO" id="GO:0005829">
    <property type="term" value="C:cytosol"/>
    <property type="evidence" value="ECO:0007669"/>
    <property type="project" value="TreeGrafter"/>
</dbReference>
<dbReference type="PROSITE" id="PS51199">
    <property type="entry name" value="SF4_HELICASE"/>
    <property type="match status" value="1"/>
</dbReference>
<keyword evidence="1 4" id="KW-0639">Primosome</keyword>
<dbReference type="PANTHER" id="PTHR30153:SF2">
    <property type="entry name" value="REPLICATIVE DNA HELICASE"/>
    <property type="match status" value="1"/>
</dbReference>
<keyword evidence="4" id="KW-0238">DNA-binding</keyword>
<dbReference type="GO" id="GO:0043139">
    <property type="term" value="F:5'-3' DNA helicase activity"/>
    <property type="evidence" value="ECO:0007669"/>
    <property type="project" value="UniProtKB-EC"/>
</dbReference>
<protein>
    <recommendedName>
        <fullName evidence="3 4">Replicative DNA helicase</fullName>
        <ecNumber evidence="3 4">5.6.2.3</ecNumber>
    </recommendedName>
</protein>
<evidence type="ECO:0000313" key="6">
    <source>
        <dbReference type="EMBL" id="MBF1164460.1"/>
    </source>
</evidence>
<dbReference type="SUPFAM" id="SSF52540">
    <property type="entry name" value="P-loop containing nucleoside triphosphate hydrolases"/>
    <property type="match status" value="1"/>
</dbReference>
<organism evidence="6 7">
    <name type="scientific">Dechloromonas agitata</name>
    <dbReference type="NCBI Taxonomy" id="73030"/>
    <lineage>
        <taxon>Bacteria</taxon>
        <taxon>Pseudomonadati</taxon>
        <taxon>Pseudomonadota</taxon>
        <taxon>Betaproteobacteria</taxon>
        <taxon>Rhodocyclales</taxon>
        <taxon>Azonexaceae</taxon>
        <taxon>Dechloromonas</taxon>
    </lineage>
</organism>
<dbReference type="NCBIfam" id="TIGR00665">
    <property type="entry name" value="DnaB"/>
    <property type="match status" value="1"/>
</dbReference>
<comment type="function">
    <text evidence="4">The main replicative DNA helicase, it participates in initiation and elongation during chromosome replication. Travels ahead of the DNA replisome, separating dsDNA into templates for DNA synthesis. A processive ATP-dependent 5'-3' DNA helicase it has DNA-dependent ATPase activity.</text>
</comment>
<evidence type="ECO:0000313" key="7">
    <source>
        <dbReference type="Proteomes" id="UP000718593"/>
    </source>
</evidence>
<accession>A0A930FZ47</accession>
<evidence type="ECO:0000256" key="3">
    <source>
        <dbReference type="NCBIfam" id="TIGR00665"/>
    </source>
</evidence>
<sequence length="365" mass="40080">VVRDKRLLRDLLEASADVAELARKVGPETAAQRIEAAQEKLLALSAGKSDSREPEEIGAALPRLLEAIEQRRDRQGAVTGLRTGFADLDRITNGINRGDLIIIAGRPSMGKSCLAMNIAENVAIDGGTALLFSLEMSADQLVERSTASVGGIALSVLRSGQLADDDYSRLSAALGKLHKAGLVIDDTPAPTISQMRSRARRIHRKRGLDLLVVDYIQLIGSTDFRKAGNRSEEIAQITRGLKLMARELDVPVIALSQLSREVEKRPDKRPMMSDLRESGAIEQDADLILMTYRDEYYNPAGPFKGLAEVLIRKHRQGELGDVHLVFQGEFARFRDADPGAFADAQRAAQEAAFQAKPMRRRSFED</sequence>
<comment type="similarity">
    <text evidence="4">Belongs to the helicase family. DnaB subfamily.</text>
</comment>
<dbReference type="EC" id="5.6.2.3" evidence="3 4"/>
<dbReference type="GO" id="GO:0005524">
    <property type="term" value="F:ATP binding"/>
    <property type="evidence" value="ECO:0007669"/>
    <property type="project" value="UniProtKB-UniRule"/>
</dbReference>
<keyword evidence="2 4" id="KW-0235">DNA replication</keyword>
<reference evidence="6" key="1">
    <citation type="submission" date="2020-04" db="EMBL/GenBank/DDBJ databases">
        <title>Deep metagenomics examines the oral microbiome during advanced dental caries in children, revealing novel taxa and co-occurrences with host molecules.</title>
        <authorList>
            <person name="Baker J.L."/>
            <person name="Morton J.T."/>
            <person name="Dinis M."/>
            <person name="Alvarez R."/>
            <person name="Tran N.C."/>
            <person name="Knight R."/>
            <person name="Edlund A."/>
        </authorList>
    </citation>
    <scope>NUCLEOTIDE SEQUENCE</scope>
    <source>
        <strain evidence="6">JCVI_32_bin.24</strain>
    </source>
</reference>
<evidence type="ECO:0000256" key="4">
    <source>
        <dbReference type="RuleBase" id="RU362085"/>
    </source>
</evidence>
<dbReference type="InterPro" id="IPR003593">
    <property type="entry name" value="AAA+_ATPase"/>
</dbReference>
<comment type="caution">
    <text evidence="6">The sequence shown here is derived from an EMBL/GenBank/DDBJ whole genome shotgun (WGS) entry which is preliminary data.</text>
</comment>
<dbReference type="InterPro" id="IPR007694">
    <property type="entry name" value="DNA_helicase_DnaB-like_C"/>
</dbReference>
<keyword evidence="4 6" id="KW-0378">Hydrolase</keyword>
<dbReference type="InterPro" id="IPR007692">
    <property type="entry name" value="DNA_helicase_DnaB"/>
</dbReference>
<dbReference type="AlphaFoldDB" id="A0A930FZ47"/>
<dbReference type="EMBL" id="JABZMI010000071">
    <property type="protein sequence ID" value="MBF1164460.1"/>
    <property type="molecule type" value="Genomic_DNA"/>
</dbReference>
<keyword evidence="4" id="KW-0547">Nucleotide-binding</keyword>
<comment type="catalytic activity">
    <reaction evidence="4">
        <text>ATP + H2O = ADP + phosphate + H(+)</text>
        <dbReference type="Rhea" id="RHEA:13065"/>
        <dbReference type="ChEBI" id="CHEBI:15377"/>
        <dbReference type="ChEBI" id="CHEBI:15378"/>
        <dbReference type="ChEBI" id="CHEBI:30616"/>
        <dbReference type="ChEBI" id="CHEBI:43474"/>
        <dbReference type="ChEBI" id="CHEBI:456216"/>
        <dbReference type="EC" id="5.6.2.3"/>
    </reaction>
</comment>
<feature type="domain" description="SF4 helicase" evidence="5">
    <location>
        <begin position="74"/>
        <end position="340"/>
    </location>
</feature>
<dbReference type="GO" id="GO:0016787">
    <property type="term" value="F:hydrolase activity"/>
    <property type="evidence" value="ECO:0007669"/>
    <property type="project" value="UniProtKB-KW"/>
</dbReference>
<dbReference type="SMART" id="SM00382">
    <property type="entry name" value="AAA"/>
    <property type="match status" value="1"/>
</dbReference>
<dbReference type="Proteomes" id="UP000718593">
    <property type="component" value="Unassembled WGS sequence"/>
</dbReference>
<name>A0A930FZ47_9RHOO</name>
<gene>
    <name evidence="6" type="primary">dnaB</name>
    <name evidence="6" type="ORF">HXL68_05415</name>
</gene>
<dbReference type="PANTHER" id="PTHR30153">
    <property type="entry name" value="REPLICATIVE DNA HELICASE DNAB"/>
    <property type="match status" value="1"/>
</dbReference>
<evidence type="ECO:0000259" key="5">
    <source>
        <dbReference type="PROSITE" id="PS51199"/>
    </source>
</evidence>
<dbReference type="InterPro" id="IPR027417">
    <property type="entry name" value="P-loop_NTPase"/>
</dbReference>